<dbReference type="Pfam" id="PF14042">
    <property type="entry name" value="DUF4247"/>
    <property type="match status" value="1"/>
</dbReference>
<dbReference type="PROSITE" id="PS51257">
    <property type="entry name" value="PROKAR_LIPOPROTEIN"/>
    <property type="match status" value="1"/>
</dbReference>
<reference evidence="3 4" key="1">
    <citation type="submission" date="2022-11" db="EMBL/GenBank/DDBJ databases">
        <title>Study of microbial diversity in lake waters.</title>
        <authorList>
            <person name="Zhang J."/>
        </authorList>
    </citation>
    <scope>NUCLEOTIDE SEQUENCE [LARGE SCALE GENOMIC DNA]</scope>
    <source>
        <strain evidence="3 4">DT12</strain>
    </source>
</reference>
<evidence type="ECO:0000256" key="2">
    <source>
        <dbReference type="SAM" id="SignalP"/>
    </source>
</evidence>
<protein>
    <submittedName>
        <fullName evidence="3">DUF4247 domain-containing protein</fullName>
    </submittedName>
</protein>
<gene>
    <name evidence="3" type="ORF">OS242_11360</name>
</gene>
<proteinExistence type="predicted"/>
<dbReference type="Proteomes" id="UP001208017">
    <property type="component" value="Unassembled WGS sequence"/>
</dbReference>
<feature type="region of interest" description="Disordered" evidence="1">
    <location>
        <begin position="153"/>
        <end position="196"/>
    </location>
</feature>
<feature type="signal peptide" evidence="2">
    <location>
        <begin position="1"/>
        <end position="29"/>
    </location>
</feature>
<dbReference type="EMBL" id="JAPMLT010000005">
    <property type="protein sequence ID" value="MCX7570561.1"/>
    <property type="molecule type" value="Genomic_DNA"/>
</dbReference>
<feature type="chain" id="PRO_5045249558" evidence="2">
    <location>
        <begin position="30"/>
        <end position="196"/>
    </location>
</feature>
<evidence type="ECO:0000256" key="1">
    <source>
        <dbReference type="SAM" id="MobiDB-lite"/>
    </source>
</evidence>
<feature type="compositionally biased region" description="Polar residues" evidence="1">
    <location>
        <begin position="165"/>
        <end position="179"/>
    </location>
</feature>
<evidence type="ECO:0000313" key="3">
    <source>
        <dbReference type="EMBL" id="MCX7570561.1"/>
    </source>
</evidence>
<sequence length="196" mass="22108">MTGKVQRVQGLAAVLTVSVLLAGCGAQNAAEQAVRERYVLEDVQGAGDTQQKVYRAENRTVPDVAQEIAANDRPDEISKSSEERMFLVYPNQMIHVQQDPEKKTDALVEVNTKEFVRQHYDPSFLQGFIAATFLSTMFGSNWRAYPHGSYTGYGDYRRYRDPRTSPTYRTPTAPTRSPSYTPPASRRGTGRVIRRR</sequence>
<dbReference type="InterPro" id="IPR025341">
    <property type="entry name" value="DUF4247"/>
</dbReference>
<name>A0ABT3X4M3_9BACL</name>
<keyword evidence="2" id="KW-0732">Signal</keyword>
<evidence type="ECO:0000313" key="4">
    <source>
        <dbReference type="Proteomes" id="UP001208017"/>
    </source>
</evidence>
<dbReference type="RefSeq" id="WP_267151812.1">
    <property type="nucleotide sequence ID" value="NZ_JAPMLT010000005.1"/>
</dbReference>
<organism evidence="3 4">
    <name type="scientific">Tumebacillus lacus</name>
    <dbReference type="NCBI Taxonomy" id="2995335"/>
    <lineage>
        <taxon>Bacteria</taxon>
        <taxon>Bacillati</taxon>
        <taxon>Bacillota</taxon>
        <taxon>Bacilli</taxon>
        <taxon>Bacillales</taxon>
        <taxon>Alicyclobacillaceae</taxon>
        <taxon>Tumebacillus</taxon>
    </lineage>
</organism>
<keyword evidence="4" id="KW-1185">Reference proteome</keyword>
<accession>A0ABT3X4M3</accession>
<comment type="caution">
    <text evidence="3">The sequence shown here is derived from an EMBL/GenBank/DDBJ whole genome shotgun (WGS) entry which is preliminary data.</text>
</comment>